<evidence type="ECO:0000256" key="1">
    <source>
        <dbReference type="ARBA" id="ARBA00004173"/>
    </source>
</evidence>
<gene>
    <name evidence="7" type="ORF">DYB36_009641</name>
</gene>
<proteinExistence type="inferred from homology"/>
<comment type="subcellular location">
    <subcellularLocation>
        <location evidence="1">Mitochondrion</location>
    </subcellularLocation>
</comment>
<dbReference type="GO" id="GO:0005739">
    <property type="term" value="C:mitochondrion"/>
    <property type="evidence" value="ECO:0007669"/>
    <property type="project" value="UniProtKB-SubCell"/>
</dbReference>
<dbReference type="PANTHER" id="PTHR23354:SF62">
    <property type="entry name" value="MUSTARD, ISOFORM V"/>
    <property type="match status" value="1"/>
</dbReference>
<comment type="caution">
    <text evidence="7">The sequence shown here is derived from an EMBL/GenBank/DDBJ whole genome shotgun (WGS) entry which is preliminary data.</text>
</comment>
<dbReference type="SMART" id="SM00584">
    <property type="entry name" value="TLDc"/>
    <property type="match status" value="1"/>
</dbReference>
<dbReference type="PROSITE" id="PS51886">
    <property type="entry name" value="TLDC"/>
    <property type="match status" value="1"/>
</dbReference>
<protein>
    <recommendedName>
        <fullName evidence="4">Oxidation resistance protein 1</fullName>
    </recommendedName>
</protein>
<evidence type="ECO:0000256" key="5">
    <source>
        <dbReference type="SAM" id="MobiDB-lite"/>
    </source>
</evidence>
<dbReference type="VEuPathDB" id="FungiDB:H257_03539"/>
<comment type="similarity">
    <text evidence="2">Belongs to the OXR1 family.</text>
</comment>
<dbReference type="PANTHER" id="PTHR23354">
    <property type="entry name" value="NUCLEOLAR PROTEIN 7/ESTROGEN RECEPTOR COACTIVATOR-RELATED"/>
    <property type="match status" value="1"/>
</dbReference>
<feature type="region of interest" description="Disordered" evidence="5">
    <location>
        <begin position="1"/>
        <end position="20"/>
    </location>
</feature>
<dbReference type="EMBL" id="QUSZ01003812">
    <property type="protein sequence ID" value="RHY17057.1"/>
    <property type="molecule type" value="Genomic_DNA"/>
</dbReference>
<evidence type="ECO:0000256" key="4">
    <source>
        <dbReference type="ARBA" id="ARBA00040604"/>
    </source>
</evidence>
<dbReference type="AlphaFoldDB" id="A0A397BDK3"/>
<dbReference type="InterPro" id="IPR006571">
    <property type="entry name" value="TLDc_dom"/>
</dbReference>
<evidence type="ECO:0000313" key="7">
    <source>
        <dbReference type="EMBL" id="RHY17057.1"/>
    </source>
</evidence>
<sequence length="212" mass="23477">MKVKAVPPAQPESQPKHSKPLMEVTSIPQLHNATSMDILPDPVIFKSLRVYLRNTAATIGRSRTGRRQLCTVQYSRSPPTDLIRVDSLAQHGASLDTLYRKVYHRRASLVVVETGDGDIFGAFAASPWAVSNSFYGTGECFVFTCYPKFEHFPWKGHNAMFMFSNDSMLAMGGGGGFAFGLNADLSRGTSARCLTFENRYLSSFYPKFGLLC</sequence>
<evidence type="ECO:0000256" key="2">
    <source>
        <dbReference type="ARBA" id="ARBA00009540"/>
    </source>
</evidence>
<dbReference type="Proteomes" id="UP000265427">
    <property type="component" value="Unassembled WGS sequence"/>
</dbReference>
<dbReference type="Pfam" id="PF07534">
    <property type="entry name" value="TLD"/>
    <property type="match status" value="1"/>
</dbReference>
<accession>A0A397BDK3</accession>
<evidence type="ECO:0000256" key="3">
    <source>
        <dbReference type="ARBA" id="ARBA00023128"/>
    </source>
</evidence>
<organism evidence="7 8">
    <name type="scientific">Aphanomyces astaci</name>
    <name type="common">Crayfish plague agent</name>
    <dbReference type="NCBI Taxonomy" id="112090"/>
    <lineage>
        <taxon>Eukaryota</taxon>
        <taxon>Sar</taxon>
        <taxon>Stramenopiles</taxon>
        <taxon>Oomycota</taxon>
        <taxon>Saprolegniomycetes</taxon>
        <taxon>Saprolegniales</taxon>
        <taxon>Verrucalvaceae</taxon>
        <taxon>Aphanomyces</taxon>
    </lineage>
</organism>
<evidence type="ECO:0000313" key="8">
    <source>
        <dbReference type="Proteomes" id="UP000265427"/>
    </source>
</evidence>
<evidence type="ECO:0000259" key="6">
    <source>
        <dbReference type="PROSITE" id="PS51886"/>
    </source>
</evidence>
<reference evidence="7 8" key="1">
    <citation type="submission" date="2018-08" db="EMBL/GenBank/DDBJ databases">
        <title>Aphanomyces genome sequencing and annotation.</title>
        <authorList>
            <person name="Minardi D."/>
            <person name="Oidtmann B."/>
            <person name="Van Der Giezen M."/>
            <person name="Studholme D.J."/>
        </authorList>
    </citation>
    <scope>NUCLEOTIDE SEQUENCE [LARGE SCALE GENOMIC DNA]</scope>
    <source>
        <strain evidence="7 8">Kv</strain>
    </source>
</reference>
<keyword evidence="3" id="KW-0496">Mitochondrion</keyword>
<name>A0A397BDK3_APHAT</name>
<feature type="domain" description="TLDc" evidence="6">
    <location>
        <begin position="58"/>
        <end position="212"/>
    </location>
</feature>